<dbReference type="EMBL" id="VYSG01000001">
    <property type="protein sequence ID" value="NEG69936.1"/>
    <property type="molecule type" value="Genomic_DNA"/>
</dbReference>
<keyword evidence="3" id="KW-1185">Reference proteome</keyword>
<evidence type="ECO:0000256" key="1">
    <source>
        <dbReference type="SAM" id="SignalP"/>
    </source>
</evidence>
<evidence type="ECO:0000313" key="3">
    <source>
        <dbReference type="Proteomes" id="UP000469292"/>
    </source>
</evidence>
<evidence type="ECO:0000313" key="2">
    <source>
        <dbReference type="EMBL" id="NEG69936.1"/>
    </source>
</evidence>
<comment type="caution">
    <text evidence="2">The sequence shown here is derived from an EMBL/GenBank/DDBJ whole genome shotgun (WGS) entry which is preliminary data.</text>
</comment>
<sequence>MGKVRQILGIAACAVLTVAVAGCGSQGSIPADSEKVYTNEEVIGMLEDGLRARFALTAGEDDAPKGDQQVCEECDNVEYDKISGLRYAKFEDSKLQEKVISYLNTLEESKEVISHYSFDDLQLYSDWDAVYDNKTVLLKDFVNDYGLKLGGNDQKVLDELVANGKTVTKANEVKKALTAILEKVQFTCPSEEDSNTDPWGLFDSDCEAVIDNSTQYSFADLYLTASLYDADNVKTEKTVSIDSMKAGEKVKVQVAPDANTKDIKLSISSYTLVK</sequence>
<feature type="signal peptide" evidence="1">
    <location>
        <begin position="1"/>
        <end position="21"/>
    </location>
</feature>
<dbReference type="PROSITE" id="PS51257">
    <property type="entry name" value="PROKAR_LIPOPROTEIN"/>
    <property type="match status" value="1"/>
</dbReference>
<reference evidence="2 3" key="1">
    <citation type="submission" date="2019-09" db="EMBL/GenBank/DDBJ databases">
        <title>Phylogenetic characterization of a novel taxon of the genus Bifidobacterium: Bifidobacterium choloepi sp. nov.</title>
        <authorList>
            <person name="Modesto M."/>
            <person name="Satti M."/>
        </authorList>
    </citation>
    <scope>NUCLEOTIDE SEQUENCE [LARGE SCALE GENOMIC DNA]</scope>
    <source>
        <strain evidence="2 3">BRDM6</strain>
    </source>
</reference>
<dbReference type="Proteomes" id="UP000469292">
    <property type="component" value="Unassembled WGS sequence"/>
</dbReference>
<organism evidence="2 3">
    <name type="scientific">Bifidobacterium choloepi</name>
    <dbReference type="NCBI Taxonomy" id="2614131"/>
    <lineage>
        <taxon>Bacteria</taxon>
        <taxon>Bacillati</taxon>
        <taxon>Actinomycetota</taxon>
        <taxon>Actinomycetes</taxon>
        <taxon>Bifidobacteriales</taxon>
        <taxon>Bifidobacteriaceae</taxon>
        <taxon>Bifidobacterium</taxon>
    </lineage>
</organism>
<dbReference type="AlphaFoldDB" id="A0A6I5N0A1"/>
<dbReference type="RefSeq" id="WP_163227442.1">
    <property type="nucleotide sequence ID" value="NZ_VYSG01000001.1"/>
</dbReference>
<protein>
    <recommendedName>
        <fullName evidence="4">DUF5105 domain-containing protein</fullName>
    </recommendedName>
</protein>
<keyword evidence="1" id="KW-0732">Signal</keyword>
<name>A0A6I5N0A1_9BIFI</name>
<evidence type="ECO:0008006" key="4">
    <source>
        <dbReference type="Google" id="ProtNLM"/>
    </source>
</evidence>
<feature type="chain" id="PRO_5038909831" description="DUF5105 domain-containing protein" evidence="1">
    <location>
        <begin position="22"/>
        <end position="274"/>
    </location>
</feature>
<gene>
    <name evidence="2" type="ORF">F6S87_04855</name>
</gene>
<accession>A0A6I5N0A1</accession>
<proteinExistence type="predicted"/>